<accession>A0A2K3P5E1</accession>
<feature type="non-terminal residue" evidence="2">
    <location>
        <position position="1"/>
    </location>
</feature>
<reference evidence="2 3" key="1">
    <citation type="journal article" date="2014" name="Am. J. Bot.">
        <title>Genome assembly and annotation for red clover (Trifolium pratense; Fabaceae).</title>
        <authorList>
            <person name="Istvanek J."/>
            <person name="Jaros M."/>
            <person name="Krenek A."/>
            <person name="Repkova J."/>
        </authorList>
    </citation>
    <scope>NUCLEOTIDE SEQUENCE [LARGE SCALE GENOMIC DNA]</scope>
    <source>
        <strain evidence="3">cv. Tatra</strain>
        <tissue evidence="2">Young leaves</tissue>
    </source>
</reference>
<gene>
    <name evidence="2" type="ORF">L195_g007084</name>
</gene>
<keyword evidence="1" id="KW-1133">Transmembrane helix</keyword>
<keyword evidence="1" id="KW-0472">Membrane</keyword>
<evidence type="ECO:0000313" key="2">
    <source>
        <dbReference type="EMBL" id="PNY10505.1"/>
    </source>
</evidence>
<sequence>RYHPAFVVQTLLYIIFTIRSNWEEHARKVQSRVERSTTTGAPTTTDSITESYNLRNLNKFPNQLIVFIAFIVLKFES</sequence>
<dbReference type="AlphaFoldDB" id="A0A2K3P5E1"/>
<evidence type="ECO:0000256" key="1">
    <source>
        <dbReference type="SAM" id="Phobius"/>
    </source>
</evidence>
<keyword evidence="1" id="KW-0812">Transmembrane</keyword>
<organism evidence="2 3">
    <name type="scientific">Trifolium pratense</name>
    <name type="common">Red clover</name>
    <dbReference type="NCBI Taxonomy" id="57577"/>
    <lineage>
        <taxon>Eukaryota</taxon>
        <taxon>Viridiplantae</taxon>
        <taxon>Streptophyta</taxon>
        <taxon>Embryophyta</taxon>
        <taxon>Tracheophyta</taxon>
        <taxon>Spermatophyta</taxon>
        <taxon>Magnoliopsida</taxon>
        <taxon>eudicotyledons</taxon>
        <taxon>Gunneridae</taxon>
        <taxon>Pentapetalae</taxon>
        <taxon>rosids</taxon>
        <taxon>fabids</taxon>
        <taxon>Fabales</taxon>
        <taxon>Fabaceae</taxon>
        <taxon>Papilionoideae</taxon>
        <taxon>50 kb inversion clade</taxon>
        <taxon>NPAAA clade</taxon>
        <taxon>Hologalegina</taxon>
        <taxon>IRL clade</taxon>
        <taxon>Trifolieae</taxon>
        <taxon>Trifolium</taxon>
    </lineage>
</organism>
<reference evidence="2 3" key="2">
    <citation type="journal article" date="2017" name="Front. Plant Sci.">
        <title>Gene Classification and Mining of Molecular Markers Useful in Red Clover (Trifolium pratense) Breeding.</title>
        <authorList>
            <person name="Istvanek J."/>
            <person name="Dluhosova J."/>
            <person name="Dluhos P."/>
            <person name="Patkova L."/>
            <person name="Nedelnik J."/>
            <person name="Repkova J."/>
        </authorList>
    </citation>
    <scope>NUCLEOTIDE SEQUENCE [LARGE SCALE GENOMIC DNA]</scope>
    <source>
        <strain evidence="3">cv. Tatra</strain>
        <tissue evidence="2">Young leaves</tissue>
    </source>
</reference>
<dbReference type="EMBL" id="ASHM01003869">
    <property type="protein sequence ID" value="PNY10505.1"/>
    <property type="molecule type" value="Genomic_DNA"/>
</dbReference>
<name>A0A2K3P5E1_TRIPR</name>
<proteinExistence type="predicted"/>
<comment type="caution">
    <text evidence="2">The sequence shown here is derived from an EMBL/GenBank/DDBJ whole genome shotgun (WGS) entry which is preliminary data.</text>
</comment>
<protein>
    <submittedName>
        <fullName evidence="2">Uncharacterized protein</fullName>
    </submittedName>
</protein>
<dbReference type="Proteomes" id="UP000236291">
    <property type="component" value="Unassembled WGS sequence"/>
</dbReference>
<feature type="transmembrane region" description="Helical" evidence="1">
    <location>
        <begin position="6"/>
        <end position="22"/>
    </location>
</feature>
<evidence type="ECO:0000313" key="3">
    <source>
        <dbReference type="Proteomes" id="UP000236291"/>
    </source>
</evidence>